<keyword evidence="3" id="KW-0238">DNA-binding</keyword>
<feature type="region of interest" description="Disordered" evidence="6">
    <location>
        <begin position="232"/>
        <end position="317"/>
    </location>
</feature>
<feature type="region of interest" description="Disordered" evidence="6">
    <location>
        <begin position="1047"/>
        <end position="1068"/>
    </location>
</feature>
<feature type="compositionally biased region" description="Basic and acidic residues" evidence="6">
    <location>
        <begin position="910"/>
        <end position="919"/>
    </location>
</feature>
<dbReference type="EMBL" id="KV423969">
    <property type="protein sequence ID" value="KZT57005.1"/>
    <property type="molecule type" value="Genomic_DNA"/>
</dbReference>
<feature type="compositionally biased region" description="Basic and acidic residues" evidence="6">
    <location>
        <begin position="65"/>
        <end position="83"/>
    </location>
</feature>
<dbReference type="STRING" id="1353952.A0A165FNV9"/>
<accession>A0A165FNV9</accession>
<dbReference type="Proteomes" id="UP000076842">
    <property type="component" value="Unassembled WGS sequence"/>
</dbReference>
<dbReference type="CDD" id="cd00067">
    <property type="entry name" value="GAL4"/>
    <property type="match status" value="1"/>
</dbReference>
<sequence length="1068" mass="117506">MHGTAQRGTTPPPAVTTAAAPPVLPLPSAGPTRFPSGGATASSDPNALSAPSSAPSTREPVYTSSDRERTTPPSSRVDDRRYLEPSSPNSAHLPAISHARAGPSPMSSSHNAGNPPHPSGGHQHPHPGAPVRQLSNPGYGAPPQGHYATSNGAVMHSQLGYASQNPAYSHVQSQQAYGPSTGSPSITSSAQQFAYAPMHSPVSYAPAAPQRVPSQTSAYNYPSYASPYGAQVARATQSPTELQSPMGTGGRYPMHPSPAEIPQSHTPNLGQPKNRKRKSIGDKGGDSPEDEGSPGDMTPGGSAADRASKRTKTQRACDPCRRKKIRCDILADTEPPHCQHCKQYGFDCTFFLPITETRFKKKKEMEEAAKAKEQVESLKEDDPSRSPVTKESQIRGDVKIYGPTSLHYLVHATNNVPRQAFDRYDTRWNVSLKIGPKGDGFIHVNEPEPNPTDEEGVKRESEAIRELDRTTMEELINKYFLEVYPYFPVLTKEEFIDQVETFPDERFLLYAVALASASRRGISQDQFESLRSTLNHIMRGQDTLSVSNVPNVQGLLIMQLCFDTHATYMTQPSTANYLRTGSAIRMAQDMGMHRAESGAIKHYLNRRRRVWACALIVDRWMAAAMGHPYMIDRLDCDVRLPTEEPIEEGKERPLAYLGQMVQLSLILGDVLKTIYGPTGIDKAKDEELEGIVRRLDEWKENCPEDMQFSVDTKSIHAGILHIMHTCISIIFWRVFMRITYRCPVHIKFSLTVERWTSLVRASKDAVAWFCENTHTYDLWWVISYNLISISLCLFQTWTRRKDAEAAESLKRLRDATQECENSMGTEQQKSRRKTSELISLLYEATQTAGSEKGEKAILNPTAGVALREQATPMVFKRDGSRPGGGVYVLDKAADLQKHKDLPPGTFLVEERAAPRRVDDNTSPSSQGTGSQVGPSITMNPVNYAGGDSSAQLDFLGAYMNPMPSMNMVAQGNPADISTGMENLNPVLAMSDQGSQQVTLINTLGQDLSEFGNIAMSDASLFADSLPSHWTTDWGVYFSGNRQFQQGYQFGPEGAPTGQNPMNMQPPTQ</sequence>
<dbReference type="Pfam" id="PF04082">
    <property type="entry name" value="Fungal_trans"/>
    <property type="match status" value="1"/>
</dbReference>
<dbReference type="PROSITE" id="PS50048">
    <property type="entry name" value="ZN2_CY6_FUNGAL_2"/>
    <property type="match status" value="1"/>
</dbReference>
<evidence type="ECO:0000256" key="1">
    <source>
        <dbReference type="ARBA" id="ARBA00022723"/>
    </source>
</evidence>
<dbReference type="InParanoid" id="A0A165FNV9"/>
<dbReference type="SMART" id="SM00066">
    <property type="entry name" value="GAL4"/>
    <property type="match status" value="1"/>
</dbReference>
<dbReference type="PANTHER" id="PTHR31668">
    <property type="entry name" value="GLUCOSE TRANSPORT TRANSCRIPTION REGULATOR RGT1-RELATED-RELATED"/>
    <property type="match status" value="1"/>
</dbReference>
<dbReference type="GO" id="GO:0008270">
    <property type="term" value="F:zinc ion binding"/>
    <property type="evidence" value="ECO:0007669"/>
    <property type="project" value="InterPro"/>
</dbReference>
<feature type="region of interest" description="Disordered" evidence="6">
    <location>
        <begin position="371"/>
        <end position="394"/>
    </location>
</feature>
<feature type="compositionally biased region" description="Polar residues" evidence="6">
    <location>
        <begin position="920"/>
        <end position="940"/>
    </location>
</feature>
<dbReference type="InterPro" id="IPR007219">
    <property type="entry name" value="XnlR_reg_dom"/>
</dbReference>
<dbReference type="PROSITE" id="PS00463">
    <property type="entry name" value="ZN2_CY6_FUNGAL_1"/>
    <property type="match status" value="1"/>
</dbReference>
<feature type="region of interest" description="Disordered" evidence="6">
    <location>
        <begin position="440"/>
        <end position="460"/>
    </location>
</feature>
<keyword evidence="5" id="KW-0539">Nucleus</keyword>
<dbReference type="PANTHER" id="PTHR31668:SF26">
    <property type="entry name" value="GLUCOSE TRANSPORT TRANSCRIPTION REGULATOR RGT1-RELATED"/>
    <property type="match status" value="1"/>
</dbReference>
<gene>
    <name evidence="8" type="ORF">CALCODRAFT_496655</name>
</gene>
<feature type="compositionally biased region" description="Low complexity" evidence="6">
    <location>
        <begin position="15"/>
        <end position="32"/>
    </location>
</feature>
<dbReference type="SUPFAM" id="SSF57701">
    <property type="entry name" value="Zn2/Cys6 DNA-binding domain"/>
    <property type="match status" value="1"/>
</dbReference>
<dbReference type="AlphaFoldDB" id="A0A165FNV9"/>
<protein>
    <recommendedName>
        <fullName evidence="7">Zn(2)-C6 fungal-type domain-containing protein</fullName>
    </recommendedName>
</protein>
<keyword evidence="9" id="KW-1185">Reference proteome</keyword>
<evidence type="ECO:0000256" key="4">
    <source>
        <dbReference type="ARBA" id="ARBA00023163"/>
    </source>
</evidence>
<feature type="compositionally biased region" description="Polar residues" evidence="6">
    <location>
        <begin position="1056"/>
        <end position="1068"/>
    </location>
</feature>
<evidence type="ECO:0000313" key="9">
    <source>
        <dbReference type="Proteomes" id="UP000076842"/>
    </source>
</evidence>
<evidence type="ECO:0000256" key="2">
    <source>
        <dbReference type="ARBA" id="ARBA00023015"/>
    </source>
</evidence>
<evidence type="ECO:0000259" key="7">
    <source>
        <dbReference type="PROSITE" id="PS50048"/>
    </source>
</evidence>
<name>A0A165FNV9_9BASI</name>
<feature type="compositionally biased region" description="Low complexity" evidence="6">
    <location>
        <begin position="41"/>
        <end position="56"/>
    </location>
</feature>
<reference evidence="8 9" key="1">
    <citation type="journal article" date="2016" name="Mol. Biol. Evol.">
        <title>Comparative Genomics of Early-Diverging Mushroom-Forming Fungi Provides Insights into the Origins of Lignocellulose Decay Capabilities.</title>
        <authorList>
            <person name="Nagy L.G."/>
            <person name="Riley R."/>
            <person name="Tritt A."/>
            <person name="Adam C."/>
            <person name="Daum C."/>
            <person name="Floudas D."/>
            <person name="Sun H."/>
            <person name="Yadav J.S."/>
            <person name="Pangilinan J."/>
            <person name="Larsson K.H."/>
            <person name="Matsuura K."/>
            <person name="Barry K."/>
            <person name="Labutti K."/>
            <person name="Kuo R."/>
            <person name="Ohm R.A."/>
            <person name="Bhattacharya S.S."/>
            <person name="Shirouzu T."/>
            <person name="Yoshinaga Y."/>
            <person name="Martin F.M."/>
            <person name="Grigoriev I.V."/>
            <person name="Hibbett D.S."/>
        </authorList>
    </citation>
    <scope>NUCLEOTIDE SEQUENCE [LARGE SCALE GENOMIC DNA]</scope>
    <source>
        <strain evidence="8 9">HHB12733</strain>
    </source>
</reference>
<dbReference type="GO" id="GO:0003677">
    <property type="term" value="F:DNA binding"/>
    <property type="evidence" value="ECO:0007669"/>
    <property type="project" value="UniProtKB-KW"/>
</dbReference>
<feature type="region of interest" description="Disordered" evidence="6">
    <location>
        <begin position="910"/>
        <end position="943"/>
    </location>
</feature>
<evidence type="ECO:0000256" key="5">
    <source>
        <dbReference type="ARBA" id="ARBA00023242"/>
    </source>
</evidence>
<dbReference type="InterPro" id="IPR036864">
    <property type="entry name" value="Zn2-C6_fun-type_DNA-bd_sf"/>
</dbReference>
<feature type="domain" description="Zn(2)-C6 fungal-type" evidence="7">
    <location>
        <begin position="316"/>
        <end position="350"/>
    </location>
</feature>
<dbReference type="GO" id="GO:0000981">
    <property type="term" value="F:DNA-binding transcription factor activity, RNA polymerase II-specific"/>
    <property type="evidence" value="ECO:0007669"/>
    <property type="project" value="InterPro"/>
</dbReference>
<dbReference type="CDD" id="cd12148">
    <property type="entry name" value="fungal_TF_MHR"/>
    <property type="match status" value="1"/>
</dbReference>
<keyword evidence="4" id="KW-0804">Transcription</keyword>
<evidence type="ECO:0000256" key="3">
    <source>
        <dbReference type="ARBA" id="ARBA00023125"/>
    </source>
</evidence>
<proteinExistence type="predicted"/>
<dbReference type="SMART" id="SM00906">
    <property type="entry name" value="Fungal_trans"/>
    <property type="match status" value="1"/>
</dbReference>
<dbReference type="InterPro" id="IPR050797">
    <property type="entry name" value="Carb_Metab_Trans_Reg"/>
</dbReference>
<organism evidence="8 9">
    <name type="scientific">Calocera cornea HHB12733</name>
    <dbReference type="NCBI Taxonomy" id="1353952"/>
    <lineage>
        <taxon>Eukaryota</taxon>
        <taxon>Fungi</taxon>
        <taxon>Dikarya</taxon>
        <taxon>Basidiomycota</taxon>
        <taxon>Agaricomycotina</taxon>
        <taxon>Dacrymycetes</taxon>
        <taxon>Dacrymycetales</taxon>
        <taxon>Dacrymycetaceae</taxon>
        <taxon>Calocera</taxon>
    </lineage>
</organism>
<feature type="compositionally biased region" description="Polar residues" evidence="6">
    <location>
        <begin position="234"/>
        <end position="246"/>
    </location>
</feature>
<keyword evidence="1" id="KW-0479">Metal-binding</keyword>
<feature type="compositionally biased region" description="Basic and acidic residues" evidence="6">
    <location>
        <begin position="371"/>
        <end position="384"/>
    </location>
</feature>
<feature type="region of interest" description="Disordered" evidence="6">
    <location>
        <begin position="1"/>
        <end position="152"/>
    </location>
</feature>
<evidence type="ECO:0000256" key="6">
    <source>
        <dbReference type="SAM" id="MobiDB-lite"/>
    </source>
</evidence>
<dbReference type="OrthoDB" id="4161332at2759"/>
<dbReference type="GO" id="GO:0006351">
    <property type="term" value="P:DNA-templated transcription"/>
    <property type="evidence" value="ECO:0007669"/>
    <property type="project" value="InterPro"/>
</dbReference>
<dbReference type="Gene3D" id="4.10.240.10">
    <property type="entry name" value="Zn(2)-C6 fungal-type DNA-binding domain"/>
    <property type="match status" value="1"/>
</dbReference>
<dbReference type="Pfam" id="PF00172">
    <property type="entry name" value="Zn_clus"/>
    <property type="match status" value="1"/>
</dbReference>
<evidence type="ECO:0000313" key="8">
    <source>
        <dbReference type="EMBL" id="KZT57005.1"/>
    </source>
</evidence>
<dbReference type="InterPro" id="IPR001138">
    <property type="entry name" value="Zn2Cys6_DnaBD"/>
</dbReference>
<keyword evidence="2" id="KW-0805">Transcription regulation</keyword>